<evidence type="ECO:0000313" key="2">
    <source>
        <dbReference type="Proteomes" id="UP000673691"/>
    </source>
</evidence>
<accession>A0A8H8DFX5</accession>
<reference evidence="1 2" key="1">
    <citation type="journal article" name="Sci. Rep.">
        <title>Genome-scale phylogenetic analyses confirm Olpidium as the closest living zoosporic fungus to the non-flagellated, terrestrial fungi.</title>
        <authorList>
            <person name="Chang Y."/>
            <person name="Rochon D."/>
            <person name="Sekimoto S."/>
            <person name="Wang Y."/>
            <person name="Chovatia M."/>
            <person name="Sandor L."/>
            <person name="Salamov A."/>
            <person name="Grigoriev I.V."/>
            <person name="Stajich J.E."/>
            <person name="Spatafora J.W."/>
        </authorList>
    </citation>
    <scope>NUCLEOTIDE SEQUENCE [LARGE SCALE GENOMIC DNA]</scope>
    <source>
        <strain evidence="1">S191</strain>
    </source>
</reference>
<protein>
    <submittedName>
        <fullName evidence="1">Uncharacterized protein</fullName>
    </submittedName>
</protein>
<organism evidence="1 2">
    <name type="scientific">Olpidium bornovanus</name>
    <dbReference type="NCBI Taxonomy" id="278681"/>
    <lineage>
        <taxon>Eukaryota</taxon>
        <taxon>Fungi</taxon>
        <taxon>Fungi incertae sedis</taxon>
        <taxon>Olpidiomycota</taxon>
        <taxon>Olpidiomycotina</taxon>
        <taxon>Olpidiomycetes</taxon>
        <taxon>Olpidiales</taxon>
        <taxon>Olpidiaceae</taxon>
        <taxon>Olpidium</taxon>
    </lineage>
</organism>
<evidence type="ECO:0000313" key="1">
    <source>
        <dbReference type="EMBL" id="KAG5457025.1"/>
    </source>
</evidence>
<name>A0A8H8DFX5_9FUNG</name>
<comment type="caution">
    <text evidence="1">The sequence shown here is derived from an EMBL/GenBank/DDBJ whole genome shotgun (WGS) entry which is preliminary data.</text>
</comment>
<keyword evidence="2" id="KW-1185">Reference proteome</keyword>
<gene>
    <name evidence="1" type="ORF">BJ554DRAFT_3074</name>
</gene>
<dbReference type="AlphaFoldDB" id="A0A8H8DFX5"/>
<sequence length="346" mass="37626">PYFFFFSRSAPLSTFSRVSSPARYDFSVDRISFMVKVLGALREALVWANVLPPFSFSPPGGFTGDGDRVRLALAARYGDVRRQLPPHVLYEASLTTLLLLPWGEEEEEAAEGGRGGGGPRRFFPPASSLFPGNGTAAAHPGLRRPRRRPTEVDDWIARSRAETARFDRAACAALTVYNRRKMWRRGECHIEVGGGRVEGRRVTSPEEHGCKSVWAPAFQVVPGWWETVVAGGGGGGRARNRGAGEREPKSPAVTEWLVEREITLISVFARRARCGAAAHAAPLGFAAALALAEKDMAARGLRRPAAPGVLPAGKSADAYRADALEGVRWLTEGRECVNGRKFEVCV</sequence>
<proteinExistence type="predicted"/>
<dbReference type="Proteomes" id="UP000673691">
    <property type="component" value="Unassembled WGS sequence"/>
</dbReference>
<dbReference type="EMBL" id="JAEFCI010010756">
    <property type="protein sequence ID" value="KAG5457025.1"/>
    <property type="molecule type" value="Genomic_DNA"/>
</dbReference>
<feature type="non-terminal residue" evidence="1">
    <location>
        <position position="1"/>
    </location>
</feature>